<protein>
    <recommendedName>
        <fullName evidence="4">Elongation factor Tu, mitochondrial</fullName>
        <ecNumber evidence="3">3.6.5.3</ecNumber>
    </recommendedName>
</protein>
<evidence type="ECO:0000256" key="9">
    <source>
        <dbReference type="ARBA" id="ARBA00022801"/>
    </source>
</evidence>
<dbReference type="GO" id="GO:0003924">
    <property type="term" value="F:GTPase activity"/>
    <property type="evidence" value="ECO:0007669"/>
    <property type="project" value="InterPro"/>
</dbReference>
<keyword evidence="14" id="KW-0342">GTP-binding</keyword>
<dbReference type="InterPro" id="IPR000795">
    <property type="entry name" value="T_Tr_GTP-bd_dom"/>
</dbReference>
<dbReference type="PROSITE" id="PS51722">
    <property type="entry name" value="G_TR_2"/>
    <property type="match status" value="1"/>
</dbReference>
<comment type="catalytic activity">
    <reaction evidence="15">
        <text>GTP + H2O = GDP + phosphate + H(+)</text>
        <dbReference type="Rhea" id="RHEA:19669"/>
        <dbReference type="ChEBI" id="CHEBI:15377"/>
        <dbReference type="ChEBI" id="CHEBI:15378"/>
        <dbReference type="ChEBI" id="CHEBI:37565"/>
        <dbReference type="ChEBI" id="CHEBI:43474"/>
        <dbReference type="ChEBI" id="CHEBI:58189"/>
        <dbReference type="EC" id="3.6.5.3"/>
    </reaction>
    <physiologicalReaction direction="left-to-right" evidence="15">
        <dbReference type="Rhea" id="RHEA:19670"/>
    </physiologicalReaction>
</comment>
<dbReference type="InterPro" id="IPR033720">
    <property type="entry name" value="EFTU_2"/>
</dbReference>
<evidence type="ECO:0000256" key="4">
    <source>
        <dbReference type="ARBA" id="ARBA00017898"/>
    </source>
</evidence>
<evidence type="ECO:0000256" key="2">
    <source>
        <dbReference type="ARBA" id="ARBA00011245"/>
    </source>
</evidence>
<name>A0A6M2DR81_XENCH</name>
<dbReference type="PROSITE" id="PS00301">
    <property type="entry name" value="G_TR_1"/>
    <property type="match status" value="1"/>
</dbReference>
<dbReference type="AlphaFoldDB" id="A0A6M2DR81"/>
<dbReference type="GO" id="GO:0003746">
    <property type="term" value="F:translation elongation factor activity"/>
    <property type="evidence" value="ECO:0007669"/>
    <property type="project" value="UniProtKB-KW"/>
</dbReference>
<sequence length="368" mass="40842">MASYITSRAILSPILRQTIKRLILFNDSSLCKYPVSRVLCINPHRRSYATEKRVFQRDKPHCNVGTIGHVDHGKTTLTAAITKVLSDRDMAESKAYAEIDNAPEEKARGITINVAHIEYQTENRHYGHTDCPGHADYIKNMITGTAQMDGAILVVAATDGAMPQTREHLLLAKQIGVNHICVFINKVDAADQEMVDLVEMEIRELMSEMGYDGDNVPVVKGSALCALEGKSPEIGADAIMKLLAEVDRYIPTPVRDLDKPFLLPVENVYSIQGRGTVVTGRLERGVLKKGADCEFVGHNKVLKSTVTGVEMFHQILEEAQAGDQLGALVRGMKRDDIRRGMVMCKPGSVKAQDNVSTYIYIYLITYYF</sequence>
<dbReference type="SUPFAM" id="SSF52540">
    <property type="entry name" value="P-loop containing nucleoside triphosphate hydrolases"/>
    <property type="match status" value="1"/>
</dbReference>
<keyword evidence="11" id="KW-0648">Protein biosynthesis</keyword>
<dbReference type="SUPFAM" id="SSF50447">
    <property type="entry name" value="Translation proteins"/>
    <property type="match status" value="1"/>
</dbReference>
<dbReference type="PANTHER" id="PTHR43721">
    <property type="entry name" value="ELONGATION FACTOR TU-RELATED"/>
    <property type="match status" value="1"/>
</dbReference>
<dbReference type="PRINTS" id="PR00315">
    <property type="entry name" value="ELONGATNFCT"/>
</dbReference>
<dbReference type="GO" id="GO:0005739">
    <property type="term" value="C:mitochondrion"/>
    <property type="evidence" value="ECO:0007669"/>
    <property type="project" value="UniProtKB-SubCell"/>
</dbReference>
<evidence type="ECO:0000256" key="11">
    <source>
        <dbReference type="ARBA" id="ARBA00022917"/>
    </source>
</evidence>
<evidence type="ECO:0000313" key="17">
    <source>
        <dbReference type="EMBL" id="NOV48150.1"/>
    </source>
</evidence>
<evidence type="ECO:0000256" key="15">
    <source>
        <dbReference type="ARBA" id="ARBA00051990"/>
    </source>
</evidence>
<dbReference type="FunFam" id="3.40.50.300:FF:000576">
    <property type="entry name" value="Elongation factor Tu"/>
    <property type="match status" value="1"/>
</dbReference>
<dbReference type="GO" id="GO:0005525">
    <property type="term" value="F:GTP binding"/>
    <property type="evidence" value="ECO:0007669"/>
    <property type="project" value="UniProtKB-KW"/>
</dbReference>
<dbReference type="FunFam" id="2.40.30.10:FF:000068">
    <property type="entry name" value="Elongation factor Tu"/>
    <property type="match status" value="1"/>
</dbReference>
<dbReference type="CDD" id="cd03697">
    <property type="entry name" value="EFTU_II"/>
    <property type="match status" value="1"/>
</dbReference>
<evidence type="ECO:0000256" key="12">
    <source>
        <dbReference type="ARBA" id="ARBA00022946"/>
    </source>
</evidence>
<evidence type="ECO:0000256" key="14">
    <source>
        <dbReference type="ARBA" id="ARBA00023134"/>
    </source>
</evidence>
<dbReference type="InterPro" id="IPR050055">
    <property type="entry name" value="EF-Tu_GTPase"/>
</dbReference>
<dbReference type="Gene3D" id="3.40.50.300">
    <property type="entry name" value="P-loop containing nucleotide triphosphate hydrolases"/>
    <property type="match status" value="1"/>
</dbReference>
<dbReference type="GO" id="GO:0046872">
    <property type="term" value="F:metal ion binding"/>
    <property type="evidence" value="ECO:0007669"/>
    <property type="project" value="UniProtKB-KW"/>
</dbReference>
<evidence type="ECO:0000256" key="5">
    <source>
        <dbReference type="ARBA" id="ARBA00022490"/>
    </source>
</evidence>
<dbReference type="InterPro" id="IPR031157">
    <property type="entry name" value="G_TR_CS"/>
</dbReference>
<dbReference type="InterPro" id="IPR027417">
    <property type="entry name" value="P-loop_NTPase"/>
</dbReference>
<comment type="subunit">
    <text evidence="2">Monomer.</text>
</comment>
<keyword evidence="6" id="KW-0479">Metal-binding</keyword>
<accession>A0A6M2DR81</accession>
<keyword evidence="5" id="KW-0963">Cytoplasm</keyword>
<dbReference type="NCBIfam" id="NF009372">
    <property type="entry name" value="PRK12735.1"/>
    <property type="match status" value="1"/>
</dbReference>
<dbReference type="NCBIfam" id="NF000766">
    <property type="entry name" value="PRK00049.1"/>
    <property type="match status" value="1"/>
</dbReference>
<evidence type="ECO:0000256" key="13">
    <source>
        <dbReference type="ARBA" id="ARBA00023128"/>
    </source>
</evidence>
<evidence type="ECO:0000256" key="8">
    <source>
        <dbReference type="ARBA" id="ARBA00022768"/>
    </source>
</evidence>
<reference evidence="17" key="1">
    <citation type="submission" date="2020-03" db="EMBL/GenBank/DDBJ databases">
        <title>Transcriptomic Profiling of the Digestive Tract of the Rat Flea, Xenopsylla cheopis, Following Blood Feeding and Infection with Yersinia pestis.</title>
        <authorList>
            <person name="Bland D.M."/>
            <person name="Martens C.A."/>
            <person name="Virtaneva K."/>
            <person name="Kanakabandi K."/>
            <person name="Long D."/>
            <person name="Rosenke R."/>
            <person name="Saturday G.A."/>
            <person name="Hoyt F.H."/>
            <person name="Bruno D.P."/>
            <person name="Ribeiro J.M.C."/>
            <person name="Hinnebusch J."/>
        </authorList>
    </citation>
    <scope>NUCLEOTIDE SEQUENCE</scope>
</reference>
<keyword evidence="12" id="KW-0809">Transit peptide</keyword>
<dbReference type="CDD" id="cd01884">
    <property type="entry name" value="EF_Tu"/>
    <property type="match status" value="1"/>
</dbReference>
<evidence type="ECO:0000256" key="10">
    <source>
        <dbReference type="ARBA" id="ARBA00022842"/>
    </source>
</evidence>
<dbReference type="InterPro" id="IPR004161">
    <property type="entry name" value="EFTu-like_2"/>
</dbReference>
<dbReference type="InterPro" id="IPR041709">
    <property type="entry name" value="EF-Tu_GTP-bd"/>
</dbReference>
<organism evidence="17">
    <name type="scientific">Xenopsylla cheopis</name>
    <name type="common">Oriental rat flea</name>
    <name type="synonym">Pulex cheopis</name>
    <dbReference type="NCBI Taxonomy" id="163159"/>
    <lineage>
        <taxon>Eukaryota</taxon>
        <taxon>Metazoa</taxon>
        <taxon>Ecdysozoa</taxon>
        <taxon>Arthropoda</taxon>
        <taxon>Hexapoda</taxon>
        <taxon>Insecta</taxon>
        <taxon>Pterygota</taxon>
        <taxon>Neoptera</taxon>
        <taxon>Endopterygota</taxon>
        <taxon>Siphonaptera</taxon>
        <taxon>Pulicidae</taxon>
        <taxon>Xenopsyllinae</taxon>
        <taxon>Xenopsylla</taxon>
    </lineage>
</organism>
<dbReference type="Pfam" id="PF03144">
    <property type="entry name" value="GTP_EFTU_D2"/>
    <property type="match status" value="1"/>
</dbReference>
<evidence type="ECO:0000256" key="1">
    <source>
        <dbReference type="ARBA" id="ARBA00004173"/>
    </source>
</evidence>
<keyword evidence="8 17" id="KW-0251">Elongation factor</keyword>
<evidence type="ECO:0000256" key="7">
    <source>
        <dbReference type="ARBA" id="ARBA00022741"/>
    </source>
</evidence>
<dbReference type="InterPro" id="IPR009000">
    <property type="entry name" value="Transl_B-barrel_sf"/>
</dbReference>
<evidence type="ECO:0000256" key="3">
    <source>
        <dbReference type="ARBA" id="ARBA00011986"/>
    </source>
</evidence>
<keyword evidence="13" id="KW-0496">Mitochondrion</keyword>
<keyword evidence="7" id="KW-0547">Nucleotide-binding</keyword>
<keyword evidence="9" id="KW-0378">Hydrolase</keyword>
<dbReference type="NCBIfam" id="NF009373">
    <property type="entry name" value="PRK12736.1"/>
    <property type="match status" value="1"/>
</dbReference>
<dbReference type="Gene3D" id="2.40.30.10">
    <property type="entry name" value="Translation factors"/>
    <property type="match status" value="1"/>
</dbReference>
<proteinExistence type="predicted"/>
<dbReference type="GO" id="GO:0070125">
    <property type="term" value="P:mitochondrial translational elongation"/>
    <property type="evidence" value="ECO:0007669"/>
    <property type="project" value="TreeGrafter"/>
</dbReference>
<dbReference type="EMBL" id="GIIL01004424">
    <property type="protein sequence ID" value="NOV48150.1"/>
    <property type="molecule type" value="Transcribed_RNA"/>
</dbReference>
<evidence type="ECO:0000256" key="6">
    <source>
        <dbReference type="ARBA" id="ARBA00022723"/>
    </source>
</evidence>
<dbReference type="Pfam" id="PF00009">
    <property type="entry name" value="GTP_EFTU"/>
    <property type="match status" value="1"/>
</dbReference>
<evidence type="ECO:0000259" key="16">
    <source>
        <dbReference type="PROSITE" id="PS51722"/>
    </source>
</evidence>
<dbReference type="PANTHER" id="PTHR43721:SF36">
    <property type="entry name" value="ELONGATION FACTOR TU, MITOCHONDRIAL"/>
    <property type="match status" value="1"/>
</dbReference>
<keyword evidence="10" id="KW-0460">Magnesium</keyword>
<dbReference type="EC" id="3.6.5.3" evidence="3"/>
<comment type="subcellular location">
    <subcellularLocation>
        <location evidence="1">Mitochondrion</location>
    </subcellularLocation>
</comment>
<feature type="domain" description="Tr-type G" evidence="16">
    <location>
        <begin position="59"/>
        <end position="254"/>
    </location>
</feature>